<gene>
    <name evidence="3" type="ORF">GCM10010201_03810</name>
</gene>
<evidence type="ECO:0000313" key="3">
    <source>
        <dbReference type="EMBL" id="GAA2511923.1"/>
    </source>
</evidence>
<dbReference type="Proteomes" id="UP001499978">
    <property type="component" value="Unassembled WGS sequence"/>
</dbReference>
<evidence type="ECO:0008006" key="5">
    <source>
        <dbReference type="Google" id="ProtNLM"/>
    </source>
</evidence>
<comment type="caution">
    <text evidence="3">The sequence shown here is derived from an EMBL/GenBank/DDBJ whole genome shotgun (WGS) entry which is preliminary data.</text>
</comment>
<keyword evidence="2" id="KW-0812">Transmembrane</keyword>
<keyword evidence="4" id="KW-1185">Reference proteome</keyword>
<dbReference type="EMBL" id="BAAARY010000001">
    <property type="protein sequence ID" value="GAA2511923.1"/>
    <property type="molecule type" value="Genomic_DNA"/>
</dbReference>
<proteinExistence type="predicted"/>
<accession>A0ABN3MZV3</accession>
<feature type="region of interest" description="Disordered" evidence="1">
    <location>
        <begin position="146"/>
        <end position="167"/>
    </location>
</feature>
<protein>
    <recommendedName>
        <fullName evidence="5">Anti-sigma factor</fullName>
    </recommendedName>
</protein>
<keyword evidence="2" id="KW-0472">Membrane</keyword>
<dbReference type="RefSeq" id="WP_344167157.1">
    <property type="nucleotide sequence ID" value="NZ_BAAARY010000001.1"/>
</dbReference>
<reference evidence="3 4" key="1">
    <citation type="journal article" date="2019" name="Int. J. Syst. Evol. Microbiol.">
        <title>The Global Catalogue of Microorganisms (GCM) 10K type strain sequencing project: providing services to taxonomists for standard genome sequencing and annotation.</title>
        <authorList>
            <consortium name="The Broad Institute Genomics Platform"/>
            <consortium name="The Broad Institute Genome Sequencing Center for Infectious Disease"/>
            <person name="Wu L."/>
            <person name="Ma J."/>
        </authorList>
    </citation>
    <scope>NUCLEOTIDE SEQUENCE [LARGE SCALE GENOMIC DNA]</scope>
    <source>
        <strain evidence="3 4">JCM 3367</strain>
    </source>
</reference>
<sequence>MTDWDVERGEPAAGLTDAQFALLVDYVGGALVGTADHDRVTRWVAADPLWRDAHESLRHGTAAVESALRSWGAEPEPMPVDVTERLMAALAAAPPLAGTDATPTAPIVPIGAARRRRRITPLRWAAAGAVAASVAAFGGFVMVAQPEPNDQQPSTFAAPNATPATTETTADAGVAPRFGELPAGLLAQASGRAYRADNLADAGQAVRGATTFATAEVAPPLRRLASAGGMENCVRALAAIVAPGATATGVDFATFDGRPAAVLALAGPDGRLVAAVGPDCGLAATGADLRATAPLS</sequence>
<feature type="compositionally biased region" description="Low complexity" evidence="1">
    <location>
        <begin position="153"/>
        <end position="167"/>
    </location>
</feature>
<feature type="transmembrane region" description="Helical" evidence="2">
    <location>
        <begin position="124"/>
        <end position="144"/>
    </location>
</feature>
<evidence type="ECO:0000256" key="1">
    <source>
        <dbReference type="SAM" id="MobiDB-lite"/>
    </source>
</evidence>
<name>A0ABN3MZV3_9ACTN</name>
<keyword evidence="2" id="KW-1133">Transmembrane helix</keyword>
<evidence type="ECO:0000256" key="2">
    <source>
        <dbReference type="SAM" id="Phobius"/>
    </source>
</evidence>
<evidence type="ECO:0000313" key="4">
    <source>
        <dbReference type="Proteomes" id="UP001499978"/>
    </source>
</evidence>
<organism evidence="3 4">
    <name type="scientific">Pilimelia columellifera subsp. columellifera</name>
    <dbReference type="NCBI Taxonomy" id="706583"/>
    <lineage>
        <taxon>Bacteria</taxon>
        <taxon>Bacillati</taxon>
        <taxon>Actinomycetota</taxon>
        <taxon>Actinomycetes</taxon>
        <taxon>Micromonosporales</taxon>
        <taxon>Micromonosporaceae</taxon>
        <taxon>Pilimelia</taxon>
    </lineage>
</organism>